<name>A0ABW5LX16_9FLAO</name>
<evidence type="ECO:0000256" key="8">
    <source>
        <dbReference type="ARBA" id="ARBA00023065"/>
    </source>
</evidence>
<dbReference type="Pfam" id="PF17655">
    <property type="entry name" value="IRK_C"/>
    <property type="match status" value="1"/>
</dbReference>
<dbReference type="InterPro" id="IPR013518">
    <property type="entry name" value="K_chnl_inward-rec_Kir_cyto"/>
</dbReference>
<dbReference type="InterPro" id="IPR041647">
    <property type="entry name" value="IRK_C"/>
</dbReference>
<dbReference type="Proteomes" id="UP001597508">
    <property type="component" value="Unassembled WGS sequence"/>
</dbReference>
<evidence type="ECO:0000256" key="5">
    <source>
        <dbReference type="ARBA" id="ARBA00022882"/>
    </source>
</evidence>
<dbReference type="Gene3D" id="2.60.40.1400">
    <property type="entry name" value="G protein-activated inward rectifier potassium channel 1"/>
    <property type="match status" value="1"/>
</dbReference>
<evidence type="ECO:0000256" key="7">
    <source>
        <dbReference type="ARBA" id="ARBA00022989"/>
    </source>
</evidence>
<evidence type="ECO:0000256" key="9">
    <source>
        <dbReference type="ARBA" id="ARBA00023136"/>
    </source>
</evidence>
<keyword evidence="2" id="KW-0813">Transport</keyword>
<evidence type="ECO:0000259" key="13">
    <source>
        <dbReference type="Pfam" id="PF17655"/>
    </source>
</evidence>
<keyword evidence="9 11" id="KW-0472">Membrane</keyword>
<keyword evidence="4 11" id="KW-0812">Transmembrane</keyword>
<feature type="transmembrane region" description="Helical" evidence="11">
    <location>
        <begin position="88"/>
        <end position="111"/>
    </location>
</feature>
<dbReference type="Pfam" id="PF07885">
    <property type="entry name" value="Ion_trans_2"/>
    <property type="match status" value="1"/>
</dbReference>
<feature type="domain" description="Inward rectifier potassium channel C-terminal" evidence="13">
    <location>
        <begin position="151"/>
        <end position="302"/>
    </location>
</feature>
<sequence length="308" mass="35822">MAKKVKDPGFGYGSFKNAKKIINEDGSSNVIHINKRRGLEDLYSYLIEIPWWRFFLFVFLVYTLINIVFSVVYNLIGIEQITPSTGNIWRDLLNGFFFSAQTITTVGYGGIAPQGLMANIIASFQAMIGLMGFSFITGLLYGRFSKPRASIKFSKNLIVRDFKEHRAIMFRLMNSRKNMMIEPEVTVTLSITEPDEKAETHKRNFYQLKLERDKIMYLPTMWTIVHELNDDSVLSKYSNEELMQLDAEMYILLQYHDEAFSQKLFKIYSYKFSQLKTDVKFVPSFLFDEEGNTILDHDKLDQLSDQKS</sequence>
<reference evidence="15" key="1">
    <citation type="journal article" date="2019" name="Int. J. Syst. Evol. Microbiol.">
        <title>The Global Catalogue of Microorganisms (GCM) 10K type strain sequencing project: providing services to taxonomists for standard genome sequencing and annotation.</title>
        <authorList>
            <consortium name="The Broad Institute Genomics Platform"/>
            <consortium name="The Broad Institute Genome Sequencing Center for Infectious Disease"/>
            <person name="Wu L."/>
            <person name="Ma J."/>
        </authorList>
    </citation>
    <scope>NUCLEOTIDE SEQUENCE [LARGE SCALE GENOMIC DNA]</scope>
    <source>
        <strain evidence="15">KCTC 52127</strain>
    </source>
</reference>
<gene>
    <name evidence="14" type="ORF">ACFSRZ_15470</name>
</gene>
<feature type="transmembrane region" description="Helical" evidence="11">
    <location>
        <begin position="117"/>
        <end position="142"/>
    </location>
</feature>
<keyword evidence="3" id="KW-0633">Potassium transport</keyword>
<keyword evidence="10" id="KW-0407">Ion channel</keyword>
<evidence type="ECO:0000313" key="15">
    <source>
        <dbReference type="Proteomes" id="UP001597508"/>
    </source>
</evidence>
<feature type="transmembrane region" description="Helical" evidence="11">
    <location>
        <begin position="51"/>
        <end position="76"/>
    </location>
</feature>
<evidence type="ECO:0000256" key="10">
    <source>
        <dbReference type="ARBA" id="ARBA00023303"/>
    </source>
</evidence>
<dbReference type="SUPFAM" id="SSF81324">
    <property type="entry name" value="Voltage-gated potassium channels"/>
    <property type="match status" value="1"/>
</dbReference>
<protein>
    <submittedName>
        <fullName evidence="14">Ion channel</fullName>
    </submittedName>
</protein>
<evidence type="ECO:0000256" key="11">
    <source>
        <dbReference type="SAM" id="Phobius"/>
    </source>
</evidence>
<organism evidence="14 15">
    <name type="scientific">Pseudotenacibaculum haliotis</name>
    <dbReference type="NCBI Taxonomy" id="1862138"/>
    <lineage>
        <taxon>Bacteria</taxon>
        <taxon>Pseudomonadati</taxon>
        <taxon>Bacteroidota</taxon>
        <taxon>Flavobacteriia</taxon>
        <taxon>Flavobacteriales</taxon>
        <taxon>Flavobacteriaceae</taxon>
        <taxon>Pseudotenacibaculum</taxon>
    </lineage>
</organism>
<evidence type="ECO:0000256" key="4">
    <source>
        <dbReference type="ARBA" id="ARBA00022692"/>
    </source>
</evidence>
<evidence type="ECO:0000256" key="6">
    <source>
        <dbReference type="ARBA" id="ARBA00022958"/>
    </source>
</evidence>
<evidence type="ECO:0000256" key="3">
    <source>
        <dbReference type="ARBA" id="ARBA00022538"/>
    </source>
</evidence>
<keyword evidence="7 11" id="KW-1133">Transmembrane helix</keyword>
<keyword evidence="5" id="KW-0851">Voltage-gated channel</keyword>
<proteinExistence type="predicted"/>
<feature type="domain" description="Potassium channel" evidence="12">
    <location>
        <begin position="65"/>
        <end position="139"/>
    </location>
</feature>
<dbReference type="InterPro" id="IPR016449">
    <property type="entry name" value="K_chnl_inward-rec_Kir"/>
</dbReference>
<evidence type="ECO:0000259" key="12">
    <source>
        <dbReference type="Pfam" id="PF07885"/>
    </source>
</evidence>
<evidence type="ECO:0000313" key="14">
    <source>
        <dbReference type="EMBL" id="MFD2568774.1"/>
    </source>
</evidence>
<evidence type="ECO:0000256" key="1">
    <source>
        <dbReference type="ARBA" id="ARBA00004141"/>
    </source>
</evidence>
<keyword evidence="6" id="KW-0630">Potassium</keyword>
<comment type="subcellular location">
    <subcellularLocation>
        <location evidence="1">Membrane</location>
        <topology evidence="1">Multi-pass membrane protein</topology>
    </subcellularLocation>
</comment>
<keyword evidence="15" id="KW-1185">Reference proteome</keyword>
<dbReference type="EMBL" id="JBHULH010000012">
    <property type="protein sequence ID" value="MFD2568774.1"/>
    <property type="molecule type" value="Genomic_DNA"/>
</dbReference>
<dbReference type="InterPro" id="IPR013099">
    <property type="entry name" value="K_chnl_dom"/>
</dbReference>
<evidence type="ECO:0000256" key="2">
    <source>
        <dbReference type="ARBA" id="ARBA00022448"/>
    </source>
</evidence>
<accession>A0ABW5LX16</accession>
<dbReference type="InterPro" id="IPR014756">
    <property type="entry name" value="Ig_E-set"/>
</dbReference>
<dbReference type="PANTHER" id="PTHR11767">
    <property type="entry name" value="INWARD RECTIFIER POTASSIUM CHANNEL"/>
    <property type="match status" value="1"/>
</dbReference>
<comment type="caution">
    <text evidence="14">The sequence shown here is derived from an EMBL/GenBank/DDBJ whole genome shotgun (WGS) entry which is preliminary data.</text>
</comment>
<dbReference type="RefSeq" id="WP_379667481.1">
    <property type="nucleotide sequence ID" value="NZ_JBHULH010000012.1"/>
</dbReference>
<dbReference type="Gene3D" id="1.10.287.70">
    <property type="match status" value="1"/>
</dbReference>
<keyword evidence="8" id="KW-0406">Ion transport</keyword>
<dbReference type="SUPFAM" id="SSF81296">
    <property type="entry name" value="E set domains"/>
    <property type="match status" value="1"/>
</dbReference>